<sequence length="324" mass="37587">MKNYWSFFMTLLVVFSACDSKIVDKKRSTNNIIIPNEEVFQTVSLLGDSLFTKIDSTSQSMQIKNLQEAEKQYLEDPTLENLIWIGRREAYLSRYDLAIRTFTKAINEFPEAFEPLRHRGHRYVSIRKFDEAIRDFQNAADLMAGTPIQIEQDGMPNKLNIPLSNVQFNVWYHLGLAHYLKGEWDEAREAYKNCMEVSVNDDLKIATLDWYYMTLVKLGRTDDAQELLVKVNSKMDIIENDAYFKRLLMYKGEFQPEKLLNVDSEASDQKLQYVTQGYGLGNYYLSKGDTSMAQSIFQNVINTGYWSAFGYIASEMELAKLKDE</sequence>
<evidence type="ECO:0000256" key="3">
    <source>
        <dbReference type="PROSITE-ProRule" id="PRU00339"/>
    </source>
</evidence>
<dbReference type="OrthoDB" id="955869at2"/>
<dbReference type="PROSITE" id="PS51257">
    <property type="entry name" value="PROKAR_LIPOPROTEIN"/>
    <property type="match status" value="1"/>
</dbReference>
<protein>
    <submittedName>
        <fullName evidence="4">Tetratricopeptide repeat-containing protein</fullName>
    </submittedName>
</protein>
<evidence type="ECO:0000256" key="1">
    <source>
        <dbReference type="ARBA" id="ARBA00022737"/>
    </source>
</evidence>
<dbReference type="Pfam" id="PF07719">
    <property type="entry name" value="TPR_2"/>
    <property type="match status" value="1"/>
</dbReference>
<dbReference type="Gene3D" id="1.25.40.10">
    <property type="entry name" value="Tetratricopeptide repeat domain"/>
    <property type="match status" value="1"/>
</dbReference>
<evidence type="ECO:0000313" key="4">
    <source>
        <dbReference type="EMBL" id="SIS93100.1"/>
    </source>
</evidence>
<name>A0A1N7N445_9BACT</name>
<dbReference type="InterPro" id="IPR019734">
    <property type="entry name" value="TPR_rpt"/>
</dbReference>
<reference evidence="5" key="1">
    <citation type="submission" date="2017-01" db="EMBL/GenBank/DDBJ databases">
        <authorList>
            <person name="Varghese N."/>
            <person name="Submissions S."/>
        </authorList>
    </citation>
    <scope>NUCLEOTIDE SEQUENCE [LARGE SCALE GENOMIC DNA]</scope>
    <source>
        <strain evidence="5">DSM 46698</strain>
    </source>
</reference>
<evidence type="ECO:0000313" key="5">
    <source>
        <dbReference type="Proteomes" id="UP000186026"/>
    </source>
</evidence>
<dbReference type="STRING" id="529505.SAMN05421761_108142"/>
<dbReference type="Proteomes" id="UP000186026">
    <property type="component" value="Unassembled WGS sequence"/>
</dbReference>
<organism evidence="4 5">
    <name type="scientific">Belliella pelovolcani</name>
    <dbReference type="NCBI Taxonomy" id="529505"/>
    <lineage>
        <taxon>Bacteria</taxon>
        <taxon>Pseudomonadati</taxon>
        <taxon>Bacteroidota</taxon>
        <taxon>Cytophagia</taxon>
        <taxon>Cytophagales</taxon>
        <taxon>Cyclobacteriaceae</taxon>
        <taxon>Belliella</taxon>
    </lineage>
</organism>
<keyword evidence="1" id="KW-0677">Repeat</keyword>
<dbReference type="RefSeq" id="WP_076501299.1">
    <property type="nucleotide sequence ID" value="NZ_FTOP01000008.1"/>
</dbReference>
<evidence type="ECO:0000256" key="2">
    <source>
        <dbReference type="ARBA" id="ARBA00022803"/>
    </source>
</evidence>
<accession>A0A1N7N445</accession>
<dbReference type="SUPFAM" id="SSF48452">
    <property type="entry name" value="TPR-like"/>
    <property type="match status" value="1"/>
</dbReference>
<proteinExistence type="predicted"/>
<dbReference type="EMBL" id="FTOP01000008">
    <property type="protein sequence ID" value="SIS93100.1"/>
    <property type="molecule type" value="Genomic_DNA"/>
</dbReference>
<dbReference type="PROSITE" id="PS50005">
    <property type="entry name" value="TPR"/>
    <property type="match status" value="1"/>
</dbReference>
<feature type="repeat" description="TPR" evidence="3">
    <location>
        <begin position="168"/>
        <end position="201"/>
    </location>
</feature>
<keyword evidence="5" id="KW-1185">Reference proteome</keyword>
<gene>
    <name evidence="4" type="ORF">SAMN05421761_108142</name>
</gene>
<keyword evidence="2 3" id="KW-0802">TPR repeat</keyword>
<dbReference type="SMART" id="SM00028">
    <property type="entry name" value="TPR"/>
    <property type="match status" value="2"/>
</dbReference>
<dbReference type="InterPro" id="IPR013105">
    <property type="entry name" value="TPR_2"/>
</dbReference>
<dbReference type="AlphaFoldDB" id="A0A1N7N445"/>
<dbReference type="InterPro" id="IPR011990">
    <property type="entry name" value="TPR-like_helical_dom_sf"/>
</dbReference>